<proteinExistence type="predicted"/>
<evidence type="ECO:0000256" key="1">
    <source>
        <dbReference type="SAM" id="MobiDB-lite"/>
    </source>
</evidence>
<protein>
    <submittedName>
        <fullName evidence="2">Uncharacterized protein</fullName>
    </submittedName>
</protein>
<name>A0A0A8Y3B6_ARUDO</name>
<dbReference type="EMBL" id="GBRH01279638">
    <property type="protein sequence ID" value="JAD18257.1"/>
    <property type="molecule type" value="Transcribed_RNA"/>
</dbReference>
<reference evidence="2" key="1">
    <citation type="submission" date="2014-09" db="EMBL/GenBank/DDBJ databases">
        <authorList>
            <person name="Magalhaes I.L.F."/>
            <person name="Oliveira U."/>
            <person name="Santos F.R."/>
            <person name="Vidigal T.H.D.A."/>
            <person name="Brescovit A.D."/>
            <person name="Santos A.J."/>
        </authorList>
    </citation>
    <scope>NUCLEOTIDE SEQUENCE</scope>
    <source>
        <tissue evidence="2">Shoot tissue taken approximately 20 cm above the soil surface</tissue>
    </source>
</reference>
<organism evidence="2">
    <name type="scientific">Arundo donax</name>
    <name type="common">Giant reed</name>
    <name type="synonym">Donax arundinaceus</name>
    <dbReference type="NCBI Taxonomy" id="35708"/>
    <lineage>
        <taxon>Eukaryota</taxon>
        <taxon>Viridiplantae</taxon>
        <taxon>Streptophyta</taxon>
        <taxon>Embryophyta</taxon>
        <taxon>Tracheophyta</taxon>
        <taxon>Spermatophyta</taxon>
        <taxon>Magnoliopsida</taxon>
        <taxon>Liliopsida</taxon>
        <taxon>Poales</taxon>
        <taxon>Poaceae</taxon>
        <taxon>PACMAD clade</taxon>
        <taxon>Arundinoideae</taxon>
        <taxon>Arundineae</taxon>
        <taxon>Arundo</taxon>
    </lineage>
</organism>
<dbReference type="AlphaFoldDB" id="A0A0A8Y3B6"/>
<feature type="region of interest" description="Disordered" evidence="1">
    <location>
        <begin position="32"/>
        <end position="51"/>
    </location>
</feature>
<sequence>MLAVGPSRRPSRTRHRGPPDSSTEILAAMARMSAHETTPGQASSSAALTASTTGNPRAELLFGVANFSDTMLELLSSRMDPSQP</sequence>
<evidence type="ECO:0000313" key="2">
    <source>
        <dbReference type="EMBL" id="JAD18257.1"/>
    </source>
</evidence>
<reference evidence="2" key="2">
    <citation type="journal article" date="2015" name="Data Brief">
        <title>Shoot transcriptome of the giant reed, Arundo donax.</title>
        <authorList>
            <person name="Barrero R.A."/>
            <person name="Guerrero F.D."/>
            <person name="Moolhuijzen P."/>
            <person name="Goolsby J.A."/>
            <person name="Tidwell J."/>
            <person name="Bellgard S.E."/>
            <person name="Bellgard M.I."/>
        </authorList>
    </citation>
    <scope>NUCLEOTIDE SEQUENCE</scope>
    <source>
        <tissue evidence="2">Shoot tissue taken approximately 20 cm above the soil surface</tissue>
    </source>
</reference>
<accession>A0A0A8Y3B6</accession>
<feature type="region of interest" description="Disordered" evidence="1">
    <location>
        <begin position="1"/>
        <end position="23"/>
    </location>
</feature>
<feature type="compositionally biased region" description="Low complexity" evidence="1">
    <location>
        <begin position="42"/>
        <end position="51"/>
    </location>
</feature>